<dbReference type="EMBL" id="BSUK01000001">
    <property type="protein sequence ID" value="GMA24848.1"/>
    <property type="molecule type" value="Genomic_DNA"/>
</dbReference>
<keyword evidence="2" id="KW-0812">Transmembrane</keyword>
<feature type="transmembrane region" description="Helical" evidence="2">
    <location>
        <begin position="20"/>
        <end position="41"/>
    </location>
</feature>
<keyword evidence="4" id="KW-1185">Reference proteome</keyword>
<evidence type="ECO:0000313" key="3">
    <source>
        <dbReference type="EMBL" id="GMA24848.1"/>
    </source>
</evidence>
<keyword evidence="2" id="KW-1133">Transmembrane helix</keyword>
<protein>
    <recommendedName>
        <fullName evidence="5">MFS transporter</fullName>
    </recommendedName>
</protein>
<feature type="compositionally biased region" description="Low complexity" evidence="1">
    <location>
        <begin position="43"/>
        <end position="54"/>
    </location>
</feature>
<evidence type="ECO:0000256" key="2">
    <source>
        <dbReference type="SAM" id="Phobius"/>
    </source>
</evidence>
<sequence>MIAALAPSMMGAVHTATDGWTAPLVLLLVVVAVMVAAGLLATAPHRPDAPTAPDAPDDAPDAAPDPG</sequence>
<evidence type="ECO:0000313" key="4">
    <source>
        <dbReference type="Proteomes" id="UP001157091"/>
    </source>
</evidence>
<comment type="caution">
    <text evidence="3">The sequence shown here is derived from an EMBL/GenBank/DDBJ whole genome shotgun (WGS) entry which is preliminary data.</text>
</comment>
<name>A0ABQ6I4F8_9MICO</name>
<keyword evidence="2" id="KW-0472">Membrane</keyword>
<accession>A0ABQ6I4F8</accession>
<dbReference type="Proteomes" id="UP001157091">
    <property type="component" value="Unassembled WGS sequence"/>
</dbReference>
<organism evidence="3 4">
    <name type="scientific">Luteimicrobium album</name>
    <dbReference type="NCBI Taxonomy" id="1054550"/>
    <lineage>
        <taxon>Bacteria</taxon>
        <taxon>Bacillati</taxon>
        <taxon>Actinomycetota</taxon>
        <taxon>Actinomycetes</taxon>
        <taxon>Micrococcales</taxon>
        <taxon>Luteimicrobium</taxon>
    </lineage>
</organism>
<dbReference type="RefSeq" id="WP_284293555.1">
    <property type="nucleotide sequence ID" value="NZ_BSUK01000001.1"/>
</dbReference>
<gene>
    <name evidence="3" type="ORF">GCM10025864_26070</name>
</gene>
<evidence type="ECO:0008006" key="5">
    <source>
        <dbReference type="Google" id="ProtNLM"/>
    </source>
</evidence>
<proteinExistence type="predicted"/>
<feature type="region of interest" description="Disordered" evidence="1">
    <location>
        <begin position="43"/>
        <end position="67"/>
    </location>
</feature>
<reference evidence="4" key="1">
    <citation type="journal article" date="2019" name="Int. J. Syst. Evol. Microbiol.">
        <title>The Global Catalogue of Microorganisms (GCM) 10K type strain sequencing project: providing services to taxonomists for standard genome sequencing and annotation.</title>
        <authorList>
            <consortium name="The Broad Institute Genomics Platform"/>
            <consortium name="The Broad Institute Genome Sequencing Center for Infectious Disease"/>
            <person name="Wu L."/>
            <person name="Ma J."/>
        </authorList>
    </citation>
    <scope>NUCLEOTIDE SEQUENCE [LARGE SCALE GENOMIC DNA]</scope>
    <source>
        <strain evidence="4">NBRC 106348</strain>
    </source>
</reference>
<evidence type="ECO:0000256" key="1">
    <source>
        <dbReference type="SAM" id="MobiDB-lite"/>
    </source>
</evidence>